<evidence type="ECO:0000313" key="2">
    <source>
        <dbReference type="Proteomes" id="UP001157002"/>
    </source>
</evidence>
<keyword evidence="2" id="KW-1185">Reference proteome</keyword>
<dbReference type="Proteomes" id="UP001157002">
    <property type="component" value="Segment"/>
</dbReference>
<dbReference type="RefSeq" id="YP_010806183.1">
    <property type="nucleotide sequence ID" value="NC_077214.1"/>
</dbReference>
<dbReference type="EMBL" id="ON649702">
    <property type="protein sequence ID" value="UVF62592.1"/>
    <property type="molecule type" value="Genomic_DNA"/>
</dbReference>
<dbReference type="KEGG" id="vg:80545144"/>
<evidence type="ECO:0000313" key="1">
    <source>
        <dbReference type="EMBL" id="UVF62592.1"/>
    </source>
</evidence>
<reference evidence="1 2" key="1">
    <citation type="submission" date="2022-05" db="EMBL/GenBank/DDBJ databases">
        <title>Diverse viruses of marine archaea discovered using metagenomics.</title>
        <authorList>
            <person name="Zhou Y."/>
        </authorList>
    </citation>
    <scope>NUCLEOTIDE SEQUENCE [LARGE SCALE GENOMIC DNA]</scope>
    <source>
        <strain evidence="1">YSH_150918</strain>
    </source>
</reference>
<dbReference type="GeneID" id="80545144"/>
<proteinExistence type="predicted"/>
<accession>A0A976YFD6</accession>
<protein>
    <submittedName>
        <fullName evidence="1">Uncharacterized protein</fullName>
    </submittedName>
</protein>
<name>A0A976YFD6_9CAUD</name>
<organism evidence="1 2">
    <name type="scientific">Poseidoniales virus YSH_150918</name>
    <dbReference type="NCBI Taxonomy" id="3071324"/>
    <lineage>
        <taxon>Viruses</taxon>
        <taxon>Duplodnaviria</taxon>
        <taxon>Heunggongvirae</taxon>
        <taxon>Uroviricota</taxon>
        <taxon>Caudoviricetes</taxon>
        <taxon>Magrovirales</taxon>
        <taxon>Aoguangviridae</taxon>
        <taxon>Aobingvirus</taxon>
        <taxon>Aobingvirus yangshanense</taxon>
    </lineage>
</organism>
<sequence>MPYSIQNFSNESEVASRFKQDWGEGVYPMREGRLPSFYTNGMKYIGAIDSQRKIAGVTGYIDKGSYFIIGGTFTHPDYQRGGKKHKKEGSPFSKLKNYREGIVEGKPKIAGFRRTSGTDKDLEDWISGNKKIFNLEEHEDIPQDMIDNFKQRYGDAWGIRKNFYYYVDDGWFDIIRLG</sequence>